<dbReference type="KEGG" id="tbv:H9L17_10655"/>
<name>A0A7G9QQN9_9GAMM</name>
<dbReference type="InterPro" id="IPR010324">
    <property type="entry name" value="DRP"/>
</dbReference>
<dbReference type="Proteomes" id="UP000515977">
    <property type="component" value="Chromosome"/>
</dbReference>
<evidence type="ECO:0000313" key="1">
    <source>
        <dbReference type="EMBL" id="QNN45664.1"/>
    </source>
</evidence>
<dbReference type="EMBL" id="CP060711">
    <property type="protein sequence ID" value="QNN45664.1"/>
    <property type="molecule type" value="Genomic_DNA"/>
</dbReference>
<accession>A0A7G9QQN9</accession>
<dbReference type="InterPro" id="IPR043025">
    <property type="entry name" value="DRP_PD-(D/E)XK_dom"/>
</dbReference>
<gene>
    <name evidence="1" type="ORF">H9L17_10655</name>
</gene>
<organism evidence="1 2">
    <name type="scientific">Thermomonas brevis</name>
    <dbReference type="NCBI Taxonomy" id="215691"/>
    <lineage>
        <taxon>Bacteria</taxon>
        <taxon>Pseudomonadati</taxon>
        <taxon>Pseudomonadota</taxon>
        <taxon>Gammaproteobacteria</taxon>
        <taxon>Lysobacterales</taxon>
        <taxon>Lysobacteraceae</taxon>
        <taxon>Thermomonas</taxon>
    </lineage>
</organism>
<dbReference type="RefSeq" id="WP_187569432.1">
    <property type="nucleotide sequence ID" value="NZ_CP060711.1"/>
</dbReference>
<keyword evidence="2" id="KW-1185">Reference proteome</keyword>
<sequence length="148" mass="16507">MATSKQLLGTWGEQLVTKSCDCPKCKRSKTLKLLPPNFKCADLICDFCGFLCQVKTMTVPAVSPLPKRILGAAWTPQKERMDSGIYFPLFLVLKAANDYAIHYLPTDFQSPALFSARKPLSNTARRAGWQGFMYVLEALPEGAFVRLV</sequence>
<reference evidence="1 2" key="1">
    <citation type="submission" date="2020-08" db="EMBL/GenBank/DDBJ databases">
        <title>Genome sequence of Thermomonas brevis KACC 16975T.</title>
        <authorList>
            <person name="Hyun D.-W."/>
            <person name="Bae J.-W."/>
        </authorList>
    </citation>
    <scope>NUCLEOTIDE SEQUENCE [LARGE SCALE GENOMIC DNA]</scope>
    <source>
        <strain evidence="1 2">KACC 16975</strain>
    </source>
</reference>
<proteinExistence type="predicted"/>
<dbReference type="AlphaFoldDB" id="A0A7G9QQN9"/>
<dbReference type="Pfam" id="PF06044">
    <property type="entry name" value="DpnI"/>
    <property type="match status" value="1"/>
</dbReference>
<dbReference type="Gene3D" id="3.40.210.30">
    <property type="entry name" value="Dam replacing family, catalytic PD-(D/E)XK domain"/>
    <property type="match status" value="1"/>
</dbReference>
<protein>
    <submittedName>
        <fullName evidence="1">Uncharacterized protein</fullName>
    </submittedName>
</protein>
<evidence type="ECO:0000313" key="2">
    <source>
        <dbReference type="Proteomes" id="UP000515977"/>
    </source>
</evidence>